<dbReference type="Proteomes" id="UP000714420">
    <property type="component" value="Unassembled WGS sequence"/>
</dbReference>
<feature type="transmembrane region" description="Helical" evidence="1">
    <location>
        <begin position="168"/>
        <end position="189"/>
    </location>
</feature>
<feature type="transmembrane region" description="Helical" evidence="1">
    <location>
        <begin position="97"/>
        <end position="124"/>
    </location>
</feature>
<comment type="caution">
    <text evidence="2">The sequence shown here is derived from an EMBL/GenBank/DDBJ whole genome shotgun (WGS) entry which is preliminary data.</text>
</comment>
<accession>A0ABX2AMJ7</accession>
<proteinExistence type="predicted"/>
<dbReference type="Pfam" id="PF03806">
    <property type="entry name" value="ABG_transport"/>
    <property type="match status" value="1"/>
</dbReference>
<keyword evidence="1" id="KW-1133">Transmembrane helix</keyword>
<evidence type="ECO:0000313" key="2">
    <source>
        <dbReference type="EMBL" id="NPD91454.1"/>
    </source>
</evidence>
<keyword evidence="1" id="KW-0812">Transmembrane</keyword>
<gene>
    <name evidence="2" type="ORF">HPS56_03645</name>
</gene>
<feature type="transmembrane region" description="Helical" evidence="1">
    <location>
        <begin position="12"/>
        <end position="34"/>
    </location>
</feature>
<reference evidence="2 3" key="1">
    <citation type="submission" date="2020-05" db="EMBL/GenBank/DDBJ databases">
        <title>Distinct polysaccharide utilization as determinants for interspecies competition between intestinal Prevotella spp.</title>
        <authorList>
            <person name="Galvez E.J.C."/>
            <person name="Iljazovic A."/>
            <person name="Strowig T."/>
        </authorList>
    </citation>
    <scope>NUCLEOTIDE SEQUENCE [LARGE SCALE GENOMIC DNA]</scope>
    <source>
        <strain evidence="2 3">PMUR</strain>
    </source>
</reference>
<name>A0ABX2AMJ7_9BACT</name>
<dbReference type="RefSeq" id="WP_172273979.1">
    <property type="nucleotide sequence ID" value="NZ_CASGMU010000002.1"/>
</dbReference>
<organism evidence="2 3">
    <name type="scientific">Xylanibacter muris</name>
    <dbReference type="NCBI Taxonomy" id="2736290"/>
    <lineage>
        <taxon>Bacteria</taxon>
        <taxon>Pseudomonadati</taxon>
        <taxon>Bacteroidota</taxon>
        <taxon>Bacteroidia</taxon>
        <taxon>Bacteroidales</taxon>
        <taxon>Prevotellaceae</taxon>
        <taxon>Xylanibacter</taxon>
    </lineage>
</organism>
<sequence>MRNRSKVYDFIIKGLLVSNAVLFVGAWLFAAGFPDMGIRSLLSAEGIRWVFSNFISSLQTPLLIYIILVFMAYGCVRESGILSLAHFFKGVAYRQRLALWFTLAVVVLYIGMIVFLTCIPHALLLSVTGELWPSPFSAALVPVISVGVMFVTVVYGGVSGSFHSFSDVIIAVCSGISSASPVIFLYILAMQFCSCVLYVAGADFRDILFSI</sequence>
<keyword evidence="3" id="KW-1185">Reference proteome</keyword>
<feature type="transmembrane region" description="Helical" evidence="1">
    <location>
        <begin position="54"/>
        <end position="76"/>
    </location>
</feature>
<dbReference type="EMBL" id="JABKKF010000002">
    <property type="protein sequence ID" value="NPD91454.1"/>
    <property type="molecule type" value="Genomic_DNA"/>
</dbReference>
<feature type="transmembrane region" description="Helical" evidence="1">
    <location>
        <begin position="136"/>
        <end position="156"/>
    </location>
</feature>
<protein>
    <submittedName>
        <fullName evidence="2">ABC transporter substrate-binding protein</fullName>
    </submittedName>
</protein>
<evidence type="ECO:0000256" key="1">
    <source>
        <dbReference type="SAM" id="Phobius"/>
    </source>
</evidence>
<dbReference type="InterPro" id="IPR004697">
    <property type="entry name" value="AbgT"/>
</dbReference>
<keyword evidence="1" id="KW-0472">Membrane</keyword>
<evidence type="ECO:0000313" key="3">
    <source>
        <dbReference type="Proteomes" id="UP000714420"/>
    </source>
</evidence>